<reference evidence="1 2" key="1">
    <citation type="submission" date="2016-10" db="EMBL/GenBank/DDBJ databases">
        <authorList>
            <person name="de Groot N.N."/>
        </authorList>
    </citation>
    <scope>NUCLEOTIDE SEQUENCE [LARGE SCALE GENOMIC DNA]</scope>
    <source>
        <strain evidence="1 2">Sb05</strain>
    </source>
</reference>
<organism evidence="1 2">
    <name type="scientific">Streptococcus equinus</name>
    <name type="common">Streptococcus bovis</name>
    <dbReference type="NCBI Taxonomy" id="1335"/>
    <lineage>
        <taxon>Bacteria</taxon>
        <taxon>Bacillati</taxon>
        <taxon>Bacillota</taxon>
        <taxon>Bacilli</taxon>
        <taxon>Lactobacillales</taxon>
        <taxon>Streptococcaceae</taxon>
        <taxon>Streptococcus</taxon>
    </lineage>
</organism>
<evidence type="ECO:0000313" key="2">
    <source>
        <dbReference type="Proteomes" id="UP000182870"/>
    </source>
</evidence>
<accession>A0A1H0Y1V3</accession>
<dbReference type="OrthoDB" id="2890959at2"/>
<name>A0A1H0Y1V3_STREI</name>
<dbReference type="AlphaFoldDB" id="A0A1H0Y1V3"/>
<dbReference type="EMBL" id="FNKE01000001">
    <property type="protein sequence ID" value="SDQ09147.1"/>
    <property type="molecule type" value="Genomic_DNA"/>
</dbReference>
<gene>
    <name evidence="1" type="ORF">SAMN05216392_0368</name>
</gene>
<proteinExistence type="predicted"/>
<evidence type="ECO:0000313" key="1">
    <source>
        <dbReference type="EMBL" id="SDQ09147.1"/>
    </source>
</evidence>
<dbReference type="RefSeq" id="WP_074559912.1">
    <property type="nucleotide sequence ID" value="NZ_FNKE01000001.1"/>
</dbReference>
<protein>
    <recommendedName>
        <fullName evidence="3">YubB ferredoxin-like domain-containing protein</fullName>
    </recommendedName>
</protein>
<sequence>MPNWAEGTIKLRGKRQDIILALEEMFKNDDVVIKREKDICDYVYMFFETKSYFYINGTRRAFINSSKFDIMMEEDFEIIEIDKFQQAWAALPENYTEISKKYNIDIKIFTFEQGSQFTQEIEISNGEVIKNICKKYDNYEWDVPFAHMGG</sequence>
<evidence type="ECO:0008006" key="3">
    <source>
        <dbReference type="Google" id="ProtNLM"/>
    </source>
</evidence>
<dbReference type="Proteomes" id="UP000182870">
    <property type="component" value="Unassembled WGS sequence"/>
</dbReference>